<gene>
    <name evidence="1" type="ORF">MPHL21000_18850</name>
</gene>
<dbReference type="GeneID" id="80426481"/>
<protein>
    <submittedName>
        <fullName evidence="1">Uncharacterized protein</fullName>
    </submittedName>
</protein>
<evidence type="ECO:0000313" key="2">
    <source>
        <dbReference type="Proteomes" id="UP000325690"/>
    </source>
</evidence>
<accession>A0A5N5UVF6</accession>
<organism evidence="1 2">
    <name type="scientific">Mycolicibacterium phlei DSM 43239 = CCUG 21000</name>
    <dbReference type="NCBI Taxonomy" id="1226750"/>
    <lineage>
        <taxon>Bacteria</taxon>
        <taxon>Bacillati</taxon>
        <taxon>Actinomycetota</taxon>
        <taxon>Actinomycetes</taxon>
        <taxon>Mycobacteriales</taxon>
        <taxon>Mycobacteriaceae</taxon>
        <taxon>Mycolicibacterium</taxon>
    </lineage>
</organism>
<evidence type="ECO:0000313" key="1">
    <source>
        <dbReference type="EMBL" id="KAB7753575.1"/>
    </source>
</evidence>
<sequence length="41" mass="4126">MDMAEVSETTAVAVCGGCGYPTLGPDLCAYCQKLTADPTAA</sequence>
<dbReference type="EMBL" id="ANBP01000034">
    <property type="protein sequence ID" value="KAB7753575.1"/>
    <property type="molecule type" value="Genomic_DNA"/>
</dbReference>
<comment type="caution">
    <text evidence="1">The sequence shown here is derived from an EMBL/GenBank/DDBJ whole genome shotgun (WGS) entry which is preliminary data.</text>
</comment>
<reference evidence="1 2" key="1">
    <citation type="submission" date="2012-10" db="EMBL/GenBank/DDBJ databases">
        <title>The draft sequence of the Mycobacterium pheli genome.</title>
        <authorList>
            <person name="Pettersson B.M.F."/>
            <person name="Das S."/>
            <person name="Dasgupta S."/>
            <person name="Bhattacharya A."/>
            <person name="Kirsebom L.A."/>
        </authorList>
    </citation>
    <scope>NUCLEOTIDE SEQUENCE [LARGE SCALE GENOMIC DNA]</scope>
    <source>
        <strain evidence="1 2">CCUG 21000</strain>
    </source>
</reference>
<proteinExistence type="predicted"/>
<dbReference type="RefSeq" id="WP_269085866.1">
    <property type="nucleotide sequence ID" value="NZ_ANBO01000034.1"/>
</dbReference>
<dbReference type="Proteomes" id="UP000325690">
    <property type="component" value="Unassembled WGS sequence"/>
</dbReference>
<name>A0A5N5UVF6_MYCPH</name>
<dbReference type="AlphaFoldDB" id="A0A5N5UVF6"/>
<keyword evidence="2" id="KW-1185">Reference proteome</keyword>